<keyword evidence="4" id="KW-0808">Transferase</keyword>
<evidence type="ECO:0000256" key="8">
    <source>
        <dbReference type="ARBA" id="ARBA00022786"/>
    </source>
</evidence>
<dbReference type="OrthoDB" id="1431934at2759"/>
<feature type="domain" description="RWD" evidence="14">
    <location>
        <begin position="16"/>
        <end position="157"/>
    </location>
</feature>
<dbReference type="CDD" id="cd20341">
    <property type="entry name" value="BRcat_RBR_RNF14"/>
    <property type="match status" value="1"/>
</dbReference>
<evidence type="ECO:0000313" key="17">
    <source>
        <dbReference type="Proteomes" id="UP000094285"/>
    </source>
</evidence>
<evidence type="ECO:0000259" key="14">
    <source>
        <dbReference type="PROSITE" id="PS50908"/>
    </source>
</evidence>
<keyword evidence="8" id="KW-0833">Ubl conjugation pathway</keyword>
<dbReference type="PROSITE" id="PS50908">
    <property type="entry name" value="RWD"/>
    <property type="match status" value="1"/>
</dbReference>
<dbReference type="InterPro" id="IPR006575">
    <property type="entry name" value="RWD_dom"/>
</dbReference>
<dbReference type="InterPro" id="IPR001841">
    <property type="entry name" value="Znf_RING"/>
</dbReference>
<dbReference type="Gene3D" id="1.20.120.1750">
    <property type="match status" value="1"/>
</dbReference>
<dbReference type="CDD" id="cd23820">
    <property type="entry name" value="RWD_RNF14"/>
    <property type="match status" value="1"/>
</dbReference>
<feature type="domain" description="RING-type" evidence="15">
    <location>
        <begin position="189"/>
        <end position="489"/>
    </location>
</feature>
<comment type="pathway">
    <text evidence="2">Protein modification; protein ubiquitination.</text>
</comment>
<dbReference type="PROSITE" id="PS51873">
    <property type="entry name" value="TRIAD"/>
    <property type="match status" value="1"/>
</dbReference>
<accession>A0A1E4SGI0</accession>
<feature type="region of interest" description="Disordered" evidence="12">
    <location>
        <begin position="56"/>
        <end position="79"/>
    </location>
</feature>
<dbReference type="SUPFAM" id="SSF57850">
    <property type="entry name" value="RING/U-box"/>
    <property type="match status" value="2"/>
</dbReference>
<dbReference type="PANTHER" id="PTHR11685">
    <property type="entry name" value="RBR FAMILY RING FINGER AND IBR DOMAIN-CONTAINING"/>
    <property type="match status" value="1"/>
</dbReference>
<dbReference type="STRING" id="984487.A0A1E4SGI0"/>
<dbReference type="GO" id="GO:0016567">
    <property type="term" value="P:protein ubiquitination"/>
    <property type="evidence" value="ECO:0007669"/>
    <property type="project" value="InterPro"/>
</dbReference>
<dbReference type="PROSITE" id="PS50089">
    <property type="entry name" value="ZF_RING_2"/>
    <property type="match status" value="1"/>
</dbReference>
<gene>
    <name evidence="16" type="ORF">CANTADRAFT_6945</name>
</gene>
<evidence type="ECO:0000313" key="16">
    <source>
        <dbReference type="EMBL" id="ODV78586.1"/>
    </source>
</evidence>
<evidence type="ECO:0000256" key="2">
    <source>
        <dbReference type="ARBA" id="ARBA00004906"/>
    </source>
</evidence>
<dbReference type="CDD" id="cd20354">
    <property type="entry name" value="Rcat_RBR_RNF14"/>
    <property type="match status" value="1"/>
</dbReference>
<sequence length="510" mass="58579">MEAEDDIEFSDDLRTQELQSVKTIYPGCRVDYQALSGAIEVPLKIELGIEIKLVEPDTPSQGSDHPVLKKPSETLSQSPDQVLTKQTVHNLPPITLTFCLPENYPYDEAPAFTIQSSVLSKSITTGLTEDLLQMWNDYKDQILFNMIDFLMERAQSELLVTTVDFTDPEQYYNIIDYNKTVLQKEFDMQTFTCEICQEDYKGSVCLEFECRHAFCNQCLYDYFSSVITTGEVDKVHCPNFECTKKFVETRKEYSNLETWMERNFPVEEIINVLLTPSISLALLTKILKSHGTPEEVESGIKRYQEMFKKSQYEFIGNLLPNRLVDCPRTGCSEVIFRKDLNDKLVVCPRCAYAFCNDCQNSWHARFVICKKLADKGNNYLGVPVDDIEYYLLLEKDSYERKALRSKYGRARMKRAIDEFQMDQLFNKMLHEDKSVVACPNCEIGIEKTDGCNKMKCSQCLTNFCFLCGEIIGPNYDHFSLPDSTCYKKLFVGMAGAEEDHLNPIGVLDDD</sequence>
<keyword evidence="9" id="KW-0862">Zinc</keyword>
<organism evidence="16 17">
    <name type="scientific">Suhomyces tanzawaensis NRRL Y-17324</name>
    <dbReference type="NCBI Taxonomy" id="984487"/>
    <lineage>
        <taxon>Eukaryota</taxon>
        <taxon>Fungi</taxon>
        <taxon>Dikarya</taxon>
        <taxon>Ascomycota</taxon>
        <taxon>Saccharomycotina</taxon>
        <taxon>Pichiomycetes</taxon>
        <taxon>Debaryomycetaceae</taxon>
        <taxon>Suhomyces</taxon>
    </lineage>
</organism>
<name>A0A1E4SGI0_9ASCO</name>
<dbReference type="InterPro" id="IPR044066">
    <property type="entry name" value="TRIAD_supradom"/>
</dbReference>
<evidence type="ECO:0000256" key="9">
    <source>
        <dbReference type="ARBA" id="ARBA00022833"/>
    </source>
</evidence>
<dbReference type="PROSITE" id="PS00518">
    <property type="entry name" value="ZF_RING_1"/>
    <property type="match status" value="1"/>
</dbReference>
<proteinExistence type="inferred from homology"/>
<dbReference type="GeneID" id="30985152"/>
<comment type="catalytic activity">
    <reaction evidence="1">
        <text>[E2 ubiquitin-conjugating enzyme]-S-ubiquitinyl-L-cysteine + [acceptor protein]-L-lysine = [E2 ubiquitin-conjugating enzyme]-L-cysteine + [acceptor protein]-N(6)-ubiquitinyl-L-lysine.</text>
        <dbReference type="EC" id="2.3.2.31"/>
    </reaction>
</comment>
<evidence type="ECO:0000256" key="10">
    <source>
        <dbReference type="ARBA" id="ARBA00044508"/>
    </source>
</evidence>
<dbReference type="SMART" id="SM00591">
    <property type="entry name" value="RWD"/>
    <property type="match status" value="1"/>
</dbReference>
<dbReference type="InterPro" id="IPR016135">
    <property type="entry name" value="UBQ-conjugating_enzyme/RWD"/>
</dbReference>
<evidence type="ECO:0000256" key="4">
    <source>
        <dbReference type="ARBA" id="ARBA00022679"/>
    </source>
</evidence>
<evidence type="ECO:0000256" key="11">
    <source>
        <dbReference type="PROSITE-ProRule" id="PRU00175"/>
    </source>
</evidence>
<dbReference type="InterPro" id="IPR031127">
    <property type="entry name" value="E3_UB_ligase_RBR"/>
</dbReference>
<evidence type="ECO:0000256" key="6">
    <source>
        <dbReference type="ARBA" id="ARBA00022737"/>
    </source>
</evidence>
<dbReference type="Pfam" id="PF01485">
    <property type="entry name" value="IBR"/>
    <property type="match status" value="2"/>
</dbReference>
<dbReference type="InterPro" id="IPR018957">
    <property type="entry name" value="Znf_C3HC4_RING-type"/>
</dbReference>
<evidence type="ECO:0000256" key="3">
    <source>
        <dbReference type="ARBA" id="ARBA00012251"/>
    </source>
</evidence>
<evidence type="ECO:0000256" key="7">
    <source>
        <dbReference type="ARBA" id="ARBA00022771"/>
    </source>
</evidence>
<dbReference type="EC" id="2.3.2.31" evidence="3"/>
<dbReference type="Pfam" id="PF00097">
    <property type="entry name" value="zf-C3HC4"/>
    <property type="match status" value="1"/>
</dbReference>
<dbReference type="InterPro" id="IPR017907">
    <property type="entry name" value="Znf_RING_CS"/>
</dbReference>
<evidence type="ECO:0000259" key="15">
    <source>
        <dbReference type="PROSITE" id="PS51873"/>
    </source>
</evidence>
<dbReference type="EMBL" id="KV453913">
    <property type="protein sequence ID" value="ODV78586.1"/>
    <property type="molecule type" value="Genomic_DNA"/>
</dbReference>
<keyword evidence="5" id="KW-0479">Metal-binding</keyword>
<dbReference type="InterPro" id="IPR002867">
    <property type="entry name" value="IBR_dom"/>
</dbReference>
<dbReference type="AlphaFoldDB" id="A0A1E4SGI0"/>
<protein>
    <recommendedName>
        <fullName evidence="3">RBR-type E3 ubiquitin transferase</fullName>
        <ecNumber evidence="3">2.3.2.31</ecNumber>
    </recommendedName>
</protein>
<evidence type="ECO:0000256" key="1">
    <source>
        <dbReference type="ARBA" id="ARBA00001798"/>
    </source>
</evidence>
<dbReference type="Pfam" id="PF05773">
    <property type="entry name" value="RWD"/>
    <property type="match status" value="1"/>
</dbReference>
<dbReference type="SMART" id="SM00647">
    <property type="entry name" value="IBR"/>
    <property type="match status" value="2"/>
</dbReference>
<evidence type="ECO:0000256" key="5">
    <source>
        <dbReference type="ARBA" id="ARBA00022723"/>
    </source>
</evidence>
<dbReference type="Proteomes" id="UP000094285">
    <property type="component" value="Unassembled WGS sequence"/>
</dbReference>
<dbReference type="GO" id="GO:0008270">
    <property type="term" value="F:zinc ion binding"/>
    <property type="evidence" value="ECO:0007669"/>
    <property type="project" value="UniProtKB-KW"/>
</dbReference>
<reference evidence="17" key="1">
    <citation type="submission" date="2016-05" db="EMBL/GenBank/DDBJ databases">
        <title>Comparative genomics of biotechnologically important yeasts.</title>
        <authorList>
            <consortium name="DOE Joint Genome Institute"/>
            <person name="Riley R."/>
            <person name="Haridas S."/>
            <person name="Wolfe K.H."/>
            <person name="Lopes M.R."/>
            <person name="Hittinger C.T."/>
            <person name="Goker M."/>
            <person name="Salamov A."/>
            <person name="Wisecaver J."/>
            <person name="Long T.M."/>
            <person name="Aerts A.L."/>
            <person name="Barry K."/>
            <person name="Choi C."/>
            <person name="Clum A."/>
            <person name="Coughlan A.Y."/>
            <person name="Deshpande S."/>
            <person name="Douglass A.P."/>
            <person name="Hanson S.J."/>
            <person name="Klenk H.-P."/>
            <person name="Labutti K."/>
            <person name="Lapidus A."/>
            <person name="Lindquist E."/>
            <person name="Lipzen A."/>
            <person name="Meier-Kolthoff J.P."/>
            <person name="Ohm R.A."/>
            <person name="Otillar R.P."/>
            <person name="Pangilinan J."/>
            <person name="Peng Y."/>
            <person name="Rokas A."/>
            <person name="Rosa C.A."/>
            <person name="Scheuner C."/>
            <person name="Sibirny A.A."/>
            <person name="Slot J.C."/>
            <person name="Stielow J.B."/>
            <person name="Sun H."/>
            <person name="Kurtzman C.P."/>
            <person name="Blackwell M."/>
            <person name="Grigoriev I.V."/>
            <person name="Jeffries T.W."/>
        </authorList>
    </citation>
    <scope>NUCLEOTIDE SEQUENCE [LARGE SCALE GENOMIC DNA]</scope>
    <source>
        <strain evidence="17">NRRL Y-17324</strain>
    </source>
</reference>
<feature type="domain" description="RING-type" evidence="13">
    <location>
        <begin position="193"/>
        <end position="238"/>
    </location>
</feature>
<dbReference type="InterPro" id="IPR047548">
    <property type="entry name" value="Rcat_RBR_RNF14"/>
</dbReference>
<dbReference type="GO" id="GO:0061630">
    <property type="term" value="F:ubiquitin protein ligase activity"/>
    <property type="evidence" value="ECO:0007669"/>
    <property type="project" value="UniProtKB-EC"/>
</dbReference>
<keyword evidence="17" id="KW-1185">Reference proteome</keyword>
<dbReference type="Gene3D" id="3.10.110.10">
    <property type="entry name" value="Ubiquitin Conjugating Enzyme"/>
    <property type="match status" value="1"/>
</dbReference>
<evidence type="ECO:0000259" key="13">
    <source>
        <dbReference type="PROSITE" id="PS50089"/>
    </source>
</evidence>
<dbReference type="Gene3D" id="3.30.40.10">
    <property type="entry name" value="Zinc/RING finger domain, C3HC4 (zinc finger)"/>
    <property type="match status" value="1"/>
</dbReference>
<dbReference type="SUPFAM" id="SSF54495">
    <property type="entry name" value="UBC-like"/>
    <property type="match status" value="1"/>
</dbReference>
<keyword evidence="6" id="KW-0677">Repeat</keyword>
<keyword evidence="7 11" id="KW-0863">Zinc-finger</keyword>
<evidence type="ECO:0000256" key="12">
    <source>
        <dbReference type="SAM" id="MobiDB-lite"/>
    </source>
</evidence>
<dbReference type="RefSeq" id="XP_020063708.1">
    <property type="nucleotide sequence ID" value="XM_020211016.1"/>
</dbReference>
<dbReference type="Gene3D" id="2.20.25.20">
    <property type="match status" value="1"/>
</dbReference>
<comment type="similarity">
    <text evidence="10">Belongs to the RBR family. RNF14 subfamily.</text>
</comment>
<dbReference type="InterPro" id="IPR013083">
    <property type="entry name" value="Znf_RING/FYVE/PHD"/>
</dbReference>